<dbReference type="SUPFAM" id="SSF81301">
    <property type="entry name" value="Nucleotidyltransferase"/>
    <property type="match status" value="1"/>
</dbReference>
<dbReference type="InterPro" id="IPR052366">
    <property type="entry name" value="GTP_Pyrophosphokinase"/>
</dbReference>
<accession>A0A7V7QML0</accession>
<organism evidence="3 4">
    <name type="scientific">Candidatus Galacturonatibacter soehngenii</name>
    <dbReference type="NCBI Taxonomy" id="2307010"/>
    <lineage>
        <taxon>Bacteria</taxon>
        <taxon>Bacillati</taxon>
        <taxon>Bacillota</taxon>
        <taxon>Clostridia</taxon>
        <taxon>Lachnospirales</taxon>
        <taxon>Lachnospiraceae</taxon>
        <taxon>Candidatus Galacturonatibacter</taxon>
    </lineage>
</organism>
<dbReference type="UniPathway" id="UPA00908">
    <property type="reaction ID" value="UER00884"/>
</dbReference>
<dbReference type="EMBL" id="WAGX01000004">
    <property type="protein sequence ID" value="KAB1439914.1"/>
    <property type="molecule type" value="Genomic_DNA"/>
</dbReference>
<dbReference type="Proteomes" id="UP000461768">
    <property type="component" value="Unassembled WGS sequence"/>
</dbReference>
<keyword evidence="4" id="KW-1185">Reference proteome</keyword>
<name>A0A7V7QML0_9FIRM</name>
<dbReference type="SMART" id="SM00954">
    <property type="entry name" value="RelA_SpoT"/>
    <property type="match status" value="1"/>
</dbReference>
<keyword evidence="3" id="KW-0808">Transferase</keyword>
<evidence type="ECO:0000256" key="1">
    <source>
        <dbReference type="ARBA" id="ARBA00004976"/>
    </source>
</evidence>
<gene>
    <name evidence="3" type="ORF">F7O84_05895</name>
</gene>
<proteinExistence type="predicted"/>
<evidence type="ECO:0000259" key="2">
    <source>
        <dbReference type="SMART" id="SM00954"/>
    </source>
</evidence>
<dbReference type="Pfam" id="PF04607">
    <property type="entry name" value="RelA_SpoT"/>
    <property type="match status" value="1"/>
</dbReference>
<dbReference type="PANTHER" id="PTHR47837:SF2">
    <property type="entry name" value="GTP PYROPHOSPHOKINASE YWAC"/>
    <property type="match status" value="1"/>
</dbReference>
<protein>
    <submittedName>
        <fullName evidence="3">GTP pyrophosphokinase family protein</fullName>
    </submittedName>
</protein>
<dbReference type="OrthoDB" id="9789634at2"/>
<reference evidence="3 4" key="2">
    <citation type="submission" date="2020-02" db="EMBL/GenBank/DDBJ databases">
        <title>Candidatus Galacturonibacter soehngenii shows hetero-acetogenic catabolism of galacturonic acid but lacks a canonical carbon monoxide dehydrogenase/acetyl-CoA synthase complex.</title>
        <authorList>
            <person name="Diender M."/>
            <person name="Stouten G.R."/>
            <person name="Petersen J.F."/>
            <person name="Nielsen P.H."/>
            <person name="Dueholm M.S."/>
            <person name="Pronk J.T."/>
            <person name="Van Loosdrecht M.C.M."/>
        </authorList>
    </citation>
    <scope>NUCLEOTIDE SEQUENCE [LARGE SCALE GENOMIC DNA]</scope>
    <source>
        <strain evidence="3">GalUA</strain>
    </source>
</reference>
<dbReference type="InterPro" id="IPR043519">
    <property type="entry name" value="NT_sf"/>
</dbReference>
<dbReference type="PANTHER" id="PTHR47837">
    <property type="entry name" value="GTP PYROPHOSPHOKINASE YJBM"/>
    <property type="match status" value="1"/>
</dbReference>
<dbReference type="InterPro" id="IPR007685">
    <property type="entry name" value="RelA_SpoT"/>
</dbReference>
<dbReference type="GO" id="GO:0015970">
    <property type="term" value="P:guanosine tetraphosphate biosynthetic process"/>
    <property type="evidence" value="ECO:0007669"/>
    <property type="project" value="UniProtKB-UniPathway"/>
</dbReference>
<dbReference type="Gene3D" id="3.30.460.10">
    <property type="entry name" value="Beta Polymerase, domain 2"/>
    <property type="match status" value="1"/>
</dbReference>
<comment type="caution">
    <text evidence="3">The sequence shown here is derived from an EMBL/GenBank/DDBJ whole genome shotgun (WGS) entry which is preliminary data.</text>
</comment>
<evidence type="ECO:0000313" key="4">
    <source>
        <dbReference type="Proteomes" id="UP000461768"/>
    </source>
</evidence>
<feature type="domain" description="RelA/SpoT" evidence="2">
    <location>
        <begin position="74"/>
        <end position="197"/>
    </location>
</feature>
<evidence type="ECO:0000313" key="3">
    <source>
        <dbReference type="EMBL" id="KAB1439914.1"/>
    </source>
</evidence>
<dbReference type="RefSeq" id="WP_151142946.1">
    <property type="nucleotide sequence ID" value="NZ_WAGX01000004.1"/>
</dbReference>
<comment type="pathway">
    <text evidence="1">Purine metabolism; ppGpp biosynthesis; ppGpp from GTP: step 1/2.</text>
</comment>
<dbReference type="CDD" id="cd05399">
    <property type="entry name" value="NT_Rel-Spo_like"/>
    <property type="match status" value="1"/>
</dbReference>
<dbReference type="Gene3D" id="1.10.287.860">
    <property type="entry name" value="Nucleotidyltransferase"/>
    <property type="match status" value="1"/>
</dbReference>
<sequence>MEELEENTIGTELSVVNTDELIKNSEILINHTLQFQELMMMYDCAIKEVKTKLEVLNAELSVRYKRNPIEFISSRIKKPASIAKKLQTKGKSIRISEIEDTLSDVAGVRVICSFIDDIYEIASMLVRQDDITLVKQKDYINEPKPNGYRSLHLIIEIPVFFSDQKKMMKVEVQIRTIAMDFWASLEHQLRYKHVINDEEIISKELKECADDIAATDIRMLNIRNKIQESTNDESILDKMNKVDLSSFYSF</sequence>
<dbReference type="GO" id="GO:0016301">
    <property type="term" value="F:kinase activity"/>
    <property type="evidence" value="ECO:0007669"/>
    <property type="project" value="UniProtKB-KW"/>
</dbReference>
<keyword evidence="3" id="KW-0418">Kinase</keyword>
<reference evidence="3 4" key="1">
    <citation type="submission" date="2019-09" db="EMBL/GenBank/DDBJ databases">
        <authorList>
            <person name="Valk L.C."/>
        </authorList>
    </citation>
    <scope>NUCLEOTIDE SEQUENCE [LARGE SCALE GENOMIC DNA]</scope>
    <source>
        <strain evidence="3">GalUA</strain>
    </source>
</reference>
<dbReference type="AlphaFoldDB" id="A0A7V7QML0"/>